<dbReference type="PROSITE" id="PS50219">
    <property type="entry name" value="CNH"/>
    <property type="match status" value="1"/>
</dbReference>
<dbReference type="GO" id="GO:0005737">
    <property type="term" value="C:cytoplasm"/>
    <property type="evidence" value="ECO:0007669"/>
    <property type="project" value="TreeGrafter"/>
</dbReference>
<organism evidence="14 15">
    <name type="scientific">Esox lucius</name>
    <name type="common">Northern pike</name>
    <dbReference type="NCBI Taxonomy" id="8010"/>
    <lineage>
        <taxon>Eukaryota</taxon>
        <taxon>Metazoa</taxon>
        <taxon>Chordata</taxon>
        <taxon>Craniata</taxon>
        <taxon>Vertebrata</taxon>
        <taxon>Euteleostomi</taxon>
        <taxon>Actinopterygii</taxon>
        <taxon>Neopterygii</taxon>
        <taxon>Teleostei</taxon>
        <taxon>Protacanthopterygii</taxon>
        <taxon>Esociformes</taxon>
        <taxon>Esocidae</taxon>
        <taxon>Esox</taxon>
    </lineage>
</organism>
<keyword evidence="7 9" id="KW-0418">Kinase</keyword>
<feature type="binding site" evidence="10 11">
    <location>
        <position position="49"/>
    </location>
    <ligand>
        <name>ATP</name>
        <dbReference type="ChEBI" id="CHEBI:30616"/>
    </ligand>
</feature>
<reference evidence="15" key="1">
    <citation type="journal article" date="2014" name="PLoS ONE">
        <title>The genome and linkage map of the northern pike (Esox lucius): conserved synteny revealed between the salmonid sister group and the Neoteleostei.</title>
        <authorList>
            <person name="Rondeau E.B."/>
            <person name="Minkley D.R."/>
            <person name="Leong J.S."/>
            <person name="Messmer A.M."/>
            <person name="Jantzen J.R."/>
            <person name="von Schalburg K.R."/>
            <person name="Lemon C."/>
            <person name="Bird N.H."/>
            <person name="Koop B.F."/>
        </authorList>
    </citation>
    <scope>NUCLEOTIDE SEQUENCE</scope>
</reference>
<comment type="cofactor">
    <cofactor evidence="1 9">
        <name>Mg(2+)</name>
        <dbReference type="ChEBI" id="CHEBI:18420"/>
    </cofactor>
</comment>
<evidence type="ECO:0000256" key="7">
    <source>
        <dbReference type="ARBA" id="ARBA00022777"/>
    </source>
</evidence>
<evidence type="ECO:0000313" key="15">
    <source>
        <dbReference type="Proteomes" id="UP000265140"/>
    </source>
</evidence>
<keyword evidence="15" id="KW-1185">Reference proteome</keyword>
<dbReference type="InterPro" id="IPR021160">
    <property type="entry name" value="MAPKKKK"/>
</dbReference>
<reference evidence="14" key="3">
    <citation type="submission" date="2025-08" db="UniProtKB">
        <authorList>
            <consortium name="Ensembl"/>
        </authorList>
    </citation>
    <scope>IDENTIFICATION</scope>
</reference>
<dbReference type="Ensembl" id="ENSELUT00000047141.2">
    <property type="protein sequence ID" value="ENSELUP00000072507.2"/>
    <property type="gene ID" value="ENSELUG00000020074.3"/>
</dbReference>
<dbReference type="PIRSF" id="PIRSF038172">
    <property type="entry name" value="MAPKKKK"/>
    <property type="match status" value="1"/>
</dbReference>
<evidence type="ECO:0000256" key="6">
    <source>
        <dbReference type="ARBA" id="ARBA00022741"/>
    </source>
</evidence>
<dbReference type="Gene3D" id="1.10.510.10">
    <property type="entry name" value="Transferase(Phosphotransferase) domain 1"/>
    <property type="match status" value="2"/>
</dbReference>
<keyword evidence="3 9" id="KW-0723">Serine/threonine-protein kinase</keyword>
<dbReference type="SUPFAM" id="SSF56112">
    <property type="entry name" value="Protein kinase-like (PK-like)"/>
    <property type="match status" value="1"/>
</dbReference>
<evidence type="ECO:0000256" key="9">
    <source>
        <dbReference type="PIRNR" id="PIRNR038172"/>
    </source>
</evidence>
<dbReference type="AlphaFoldDB" id="A0A6Q2Z424"/>
<evidence type="ECO:0000256" key="4">
    <source>
        <dbReference type="ARBA" id="ARBA00022553"/>
    </source>
</evidence>
<keyword evidence="8 9" id="KW-0067">ATP-binding</keyword>
<feature type="domain" description="CNH" evidence="13">
    <location>
        <begin position="426"/>
        <end position="736"/>
    </location>
</feature>
<dbReference type="Bgee" id="ENSELUG00000020074">
    <property type="expression patterns" value="Expressed in head kidney and 15 other cell types or tissues"/>
</dbReference>
<evidence type="ECO:0000256" key="2">
    <source>
        <dbReference type="ARBA" id="ARBA00008874"/>
    </source>
</evidence>
<dbReference type="PROSITE" id="PS00107">
    <property type="entry name" value="PROTEIN_KINASE_ATP"/>
    <property type="match status" value="1"/>
</dbReference>
<dbReference type="PANTHER" id="PTHR48012">
    <property type="entry name" value="STERILE20-LIKE KINASE, ISOFORM B-RELATED"/>
    <property type="match status" value="1"/>
</dbReference>
<reference evidence="14" key="2">
    <citation type="submission" date="2020-02" db="EMBL/GenBank/DDBJ databases">
        <title>Esox lucius (northern pike) genome, fEsoLuc1, primary haplotype.</title>
        <authorList>
            <person name="Myers G."/>
            <person name="Karagic N."/>
            <person name="Meyer A."/>
            <person name="Pippel M."/>
            <person name="Reichard M."/>
            <person name="Winkler S."/>
            <person name="Tracey A."/>
            <person name="Sims Y."/>
            <person name="Howe K."/>
            <person name="Rhie A."/>
            <person name="Formenti G."/>
            <person name="Durbin R."/>
            <person name="Fedrigo O."/>
            <person name="Jarvis E.D."/>
        </authorList>
    </citation>
    <scope>NUCLEOTIDE SEQUENCE [LARGE SCALE GENOMIC DNA]</scope>
</reference>
<dbReference type="PANTHER" id="PTHR48012:SF19">
    <property type="entry name" value="MITOGEN-ACTIVATED PROTEIN KINASE KINASE KINASE KINASE 5"/>
    <property type="match status" value="1"/>
</dbReference>
<evidence type="ECO:0000313" key="14">
    <source>
        <dbReference type="Ensembl" id="ENSELUP00000072507.2"/>
    </source>
</evidence>
<feature type="binding site" evidence="10">
    <location>
        <begin position="26"/>
        <end position="34"/>
    </location>
    <ligand>
        <name>ATP</name>
        <dbReference type="ChEBI" id="CHEBI:30616"/>
    </ligand>
</feature>
<dbReference type="SMART" id="SM00036">
    <property type="entry name" value="CNH"/>
    <property type="match status" value="1"/>
</dbReference>
<keyword evidence="4" id="KW-0597">Phosphoprotein</keyword>
<dbReference type="Pfam" id="PF00780">
    <property type="entry name" value="CNH"/>
    <property type="match status" value="1"/>
</dbReference>
<dbReference type="EC" id="2.7.11.1" evidence="9"/>
<reference evidence="14" key="4">
    <citation type="submission" date="2025-09" db="UniProtKB">
        <authorList>
            <consortium name="Ensembl"/>
        </authorList>
    </citation>
    <scope>IDENTIFICATION</scope>
</reference>
<dbReference type="InterPro" id="IPR017441">
    <property type="entry name" value="Protein_kinase_ATP_BS"/>
</dbReference>
<dbReference type="GO" id="GO:0005524">
    <property type="term" value="F:ATP binding"/>
    <property type="evidence" value="ECO:0007669"/>
    <property type="project" value="UniProtKB-UniRule"/>
</dbReference>
<gene>
    <name evidence="14" type="primary">MAP4K5</name>
</gene>
<evidence type="ECO:0000259" key="12">
    <source>
        <dbReference type="PROSITE" id="PS50011"/>
    </source>
</evidence>
<proteinExistence type="inferred from homology"/>
<dbReference type="GO" id="GO:0008349">
    <property type="term" value="F:MAP kinase kinase kinase kinase activity"/>
    <property type="evidence" value="ECO:0007669"/>
    <property type="project" value="InterPro"/>
</dbReference>
<comment type="catalytic activity">
    <reaction evidence="9">
        <text>L-threonyl-[protein] + ATP = O-phospho-L-threonyl-[protein] + ADP + H(+)</text>
        <dbReference type="Rhea" id="RHEA:46608"/>
        <dbReference type="Rhea" id="RHEA-COMP:11060"/>
        <dbReference type="Rhea" id="RHEA-COMP:11605"/>
        <dbReference type="ChEBI" id="CHEBI:15378"/>
        <dbReference type="ChEBI" id="CHEBI:30013"/>
        <dbReference type="ChEBI" id="CHEBI:30616"/>
        <dbReference type="ChEBI" id="CHEBI:61977"/>
        <dbReference type="ChEBI" id="CHEBI:456216"/>
        <dbReference type="EC" id="2.7.11.1"/>
    </reaction>
</comment>
<dbReference type="Pfam" id="PF00069">
    <property type="entry name" value="Pkinase"/>
    <property type="match status" value="1"/>
</dbReference>
<evidence type="ECO:0000259" key="13">
    <source>
        <dbReference type="PROSITE" id="PS50219"/>
    </source>
</evidence>
<protein>
    <recommendedName>
        <fullName evidence="9">Mitogen-activated protein kinase kinase kinase kinase</fullName>
        <ecNumber evidence="9">2.7.11.1</ecNumber>
    </recommendedName>
</protein>
<evidence type="ECO:0000256" key="10">
    <source>
        <dbReference type="PIRSR" id="PIRSR038172-2"/>
    </source>
</evidence>
<name>A0A6Q2Z424_ESOLU</name>
<accession>A0A6Q2Z424</accession>
<keyword evidence="5 9" id="KW-0808">Transferase</keyword>
<evidence type="ECO:0000256" key="1">
    <source>
        <dbReference type="ARBA" id="ARBA00001946"/>
    </source>
</evidence>
<comment type="catalytic activity">
    <reaction evidence="9">
        <text>L-seryl-[protein] + ATP = O-phospho-L-seryl-[protein] + ADP + H(+)</text>
        <dbReference type="Rhea" id="RHEA:17989"/>
        <dbReference type="Rhea" id="RHEA-COMP:9863"/>
        <dbReference type="Rhea" id="RHEA-COMP:11604"/>
        <dbReference type="ChEBI" id="CHEBI:15378"/>
        <dbReference type="ChEBI" id="CHEBI:29999"/>
        <dbReference type="ChEBI" id="CHEBI:30616"/>
        <dbReference type="ChEBI" id="CHEBI:83421"/>
        <dbReference type="ChEBI" id="CHEBI:456216"/>
        <dbReference type="EC" id="2.7.11.1"/>
    </reaction>
</comment>
<comment type="similarity">
    <text evidence="2 9">Belongs to the protein kinase superfamily. STE Ser/Thr protein kinase family. STE20 subfamily.</text>
</comment>
<feature type="domain" description="Protein kinase" evidence="12">
    <location>
        <begin position="20"/>
        <end position="235"/>
    </location>
</feature>
<dbReference type="InterPro" id="IPR050629">
    <property type="entry name" value="STE20/SPS1-PAK"/>
</dbReference>
<comment type="function">
    <text evidence="9">Serine/threonine kinase that plays a role in the response to environmental stress. Appears to act upstream of the JUN N-terminal pathway.</text>
</comment>
<dbReference type="InterPro" id="IPR001180">
    <property type="entry name" value="CNH_dom"/>
</dbReference>
<dbReference type="InterPro" id="IPR011009">
    <property type="entry name" value="Kinase-like_dom_sf"/>
</dbReference>
<dbReference type="PROSITE" id="PS50011">
    <property type="entry name" value="PROTEIN_KINASE_DOM"/>
    <property type="match status" value="1"/>
</dbReference>
<evidence type="ECO:0000256" key="3">
    <source>
        <dbReference type="ARBA" id="ARBA00022527"/>
    </source>
</evidence>
<dbReference type="FunFam" id="1.10.510.10:FF:001499">
    <property type="entry name" value="Kinase, STE STE20"/>
    <property type="match status" value="1"/>
</dbReference>
<dbReference type="InterPro" id="IPR000719">
    <property type="entry name" value="Prot_kinase_dom"/>
</dbReference>
<evidence type="ECO:0000256" key="5">
    <source>
        <dbReference type="ARBA" id="ARBA00022679"/>
    </source>
</evidence>
<evidence type="ECO:0000256" key="8">
    <source>
        <dbReference type="ARBA" id="ARBA00022840"/>
    </source>
</evidence>
<keyword evidence="6 9" id="KW-0547">Nucleotide-binding</keyword>
<dbReference type="Proteomes" id="UP000265140">
    <property type="component" value="Chromosome 15"/>
</dbReference>
<evidence type="ECO:0000256" key="11">
    <source>
        <dbReference type="PROSITE-ProRule" id="PRU10141"/>
    </source>
</evidence>
<sequence>MDIFPRPSGEIQRKNPQQDFELIQRVGSGTYGDVYKARNIQTGELAAVKIIKLEPGDDFSIIQQEIFMVKECMHHNIVSYFGSYLCREKLWICMEYCGGGSLQDIYHDHGDVKLADFGVAAKITATIAKRKSFIGTPYWMAPEVAAVEKNGGYNQLCDIWAVGITAIELAELQPPMFDLHPMRALFLMSKSSFQPPKLKDKTKWSTAFQNFVKVTLTKNPKKRPTAEKLLSHVFVGHTGLTRRLAVELLDKLNNPDHHQPFSEVDDDDLEPLPVVRHTIRSTNKHSRAERTRSEINFDKVQFDPPLRKETEAHSEMVNILNIKLGFSLTKRLLTVSVSGQPRLNSSSDELGLNDERCSTIRRFPGSENGPGLGVNPRRLSTPDCECVPVPTGLVFSLIIMLTVDCVQQRCSGCMGACFSKVFDGCPLKINCATSWIHPDTKDQYLIFGTEDGIYTLNLNELHEATMEQLFPRKCTWLYIINNNLMSLSGKTFQLYSHNLIGLFEQLKKPGLASQFHTHRFPDKILPRRFALTTKIPDTKGCHKCCIVRNPYTGHKYLCGALQSGIVLLQWYEPMQRFMLIKNFDFPLPSPLKVFEMLVVPEQEYPMVCVAISQATEPGQVVRFETINLNSCSSWFTEMAGQAVDAIHVTQLERDTVLVCLDKNLKIVNLQGRLKSNKKLASELSFDFTIGSVVCLQDSVLAFWKHGMQGKSFKSNEVVLLLPMFERSVLPGEVLLQ</sequence>
<dbReference type="GeneTree" id="ENSGT00940000158072"/>